<name>A0A0W0F922_MONRR</name>
<sequence length="389" mass="43318">MRFISGDELGNLKILRYEEDQITQKIARAGSLEQTASVQVLATAPSANGSALFAAAYADGKASAYRLQPDDTLDEIEEWMEPRMKAGARYVGLSATNQTIFSCTSNGALRIITAEDNSDQKTTSLPTRLCDWRLSKSHETFAYGGDEVDLSVWSTEKAFSTETEPTTGQKRKRDALFPGEVWRAKNVPNDHLGLRKPIRITSLSYVRSLESQFLVGTQLGSMRRYDTRAARRPVADWNDVARVGGVKAIECGLNEHEAFVSDGGSNLFSLDLRNGRISYAYKGISGAVTSIAPSTSVMATVAQDRFIRIHSVHPPPMEVGKQQKQKDEVLDKIYAKIMPTVIVWDQCTVKESSRTFHADEDYEDVWNGMEEIGDDSDGEHSRRHKKRLQ</sequence>
<dbReference type="AlphaFoldDB" id="A0A0W0F922"/>
<dbReference type="GO" id="GO:0042273">
    <property type="term" value="P:ribosomal large subunit biogenesis"/>
    <property type="evidence" value="ECO:0007669"/>
    <property type="project" value="InterPro"/>
</dbReference>
<organism evidence="6 7">
    <name type="scientific">Moniliophthora roreri</name>
    <name type="common">Frosty pod rot fungus</name>
    <name type="synonym">Monilia roreri</name>
    <dbReference type="NCBI Taxonomy" id="221103"/>
    <lineage>
        <taxon>Eukaryota</taxon>
        <taxon>Fungi</taxon>
        <taxon>Dikarya</taxon>
        <taxon>Basidiomycota</taxon>
        <taxon>Agaricomycotina</taxon>
        <taxon>Agaricomycetes</taxon>
        <taxon>Agaricomycetidae</taxon>
        <taxon>Agaricales</taxon>
        <taxon>Marasmiineae</taxon>
        <taxon>Marasmiaceae</taxon>
        <taxon>Moniliophthora</taxon>
    </lineage>
</organism>
<evidence type="ECO:0000256" key="1">
    <source>
        <dbReference type="ARBA" id="ARBA00002889"/>
    </source>
</evidence>
<accession>A0A0W0F922</accession>
<dbReference type="Proteomes" id="UP000054988">
    <property type="component" value="Unassembled WGS sequence"/>
</dbReference>
<proteinExistence type="inferred from homology"/>
<evidence type="ECO:0000256" key="4">
    <source>
        <dbReference type="ARBA" id="ARBA00014234"/>
    </source>
</evidence>
<evidence type="ECO:0000256" key="3">
    <source>
        <dbReference type="ARBA" id="ARBA00011187"/>
    </source>
</evidence>
<dbReference type="GO" id="GO:0005730">
    <property type="term" value="C:nucleolus"/>
    <property type="evidence" value="ECO:0007669"/>
    <property type="project" value="InterPro"/>
</dbReference>
<dbReference type="PANTHER" id="PTHR16038:SF4">
    <property type="entry name" value="WD REPEAT-CONTAINING PROTEIN 74"/>
    <property type="match status" value="1"/>
</dbReference>
<dbReference type="eggNOG" id="KOG3881">
    <property type="taxonomic scope" value="Eukaryota"/>
</dbReference>
<evidence type="ECO:0000313" key="7">
    <source>
        <dbReference type="Proteomes" id="UP000054988"/>
    </source>
</evidence>
<dbReference type="InterPro" id="IPR015943">
    <property type="entry name" value="WD40/YVTN_repeat-like_dom_sf"/>
</dbReference>
<comment type="similarity">
    <text evidence="2">Belongs to the NSA1 family.</text>
</comment>
<evidence type="ECO:0000256" key="5">
    <source>
        <dbReference type="SAM" id="MobiDB-lite"/>
    </source>
</evidence>
<evidence type="ECO:0000313" key="6">
    <source>
        <dbReference type="EMBL" id="KTB32805.1"/>
    </source>
</evidence>
<comment type="function">
    <text evidence="1">Involved in the biogenesis of the 60S ribosomal subunit.</text>
</comment>
<gene>
    <name evidence="6" type="ORF">WG66_14608</name>
</gene>
<evidence type="ECO:0000256" key="2">
    <source>
        <dbReference type="ARBA" id="ARBA00007861"/>
    </source>
</evidence>
<dbReference type="GO" id="GO:0030687">
    <property type="term" value="C:preribosome, large subunit precursor"/>
    <property type="evidence" value="ECO:0007669"/>
    <property type="project" value="TreeGrafter"/>
</dbReference>
<dbReference type="InterPro" id="IPR036322">
    <property type="entry name" value="WD40_repeat_dom_sf"/>
</dbReference>
<reference evidence="6 7" key="1">
    <citation type="submission" date="2015-12" db="EMBL/GenBank/DDBJ databases">
        <title>Draft genome sequence of Moniliophthora roreri, the causal agent of frosty pod rot of cacao.</title>
        <authorList>
            <person name="Aime M.C."/>
            <person name="Diaz-Valderrama J.R."/>
            <person name="Kijpornyongpan T."/>
            <person name="Phillips-Mora W."/>
        </authorList>
    </citation>
    <scope>NUCLEOTIDE SEQUENCE [LARGE SCALE GENOMIC DNA]</scope>
    <source>
        <strain evidence="6 7">MCA 2952</strain>
    </source>
</reference>
<dbReference type="EMBL" id="LATX01002203">
    <property type="protein sequence ID" value="KTB32805.1"/>
    <property type="molecule type" value="Genomic_DNA"/>
</dbReference>
<protein>
    <recommendedName>
        <fullName evidence="4">Ribosome biogenesis protein NSA1</fullName>
    </recommendedName>
</protein>
<feature type="region of interest" description="Disordered" evidence="5">
    <location>
        <begin position="368"/>
        <end position="389"/>
    </location>
</feature>
<comment type="caution">
    <text evidence="6">The sequence shown here is derived from an EMBL/GenBank/DDBJ whole genome shotgun (WGS) entry which is preliminary data.</text>
</comment>
<dbReference type="PANTHER" id="PTHR16038">
    <property type="entry name" value="NOP SEVEN ASSOCIATED PROTEIN 1"/>
    <property type="match status" value="1"/>
</dbReference>
<dbReference type="Gene3D" id="2.130.10.10">
    <property type="entry name" value="YVTN repeat-like/Quinoprotein amine dehydrogenase"/>
    <property type="match status" value="2"/>
</dbReference>
<dbReference type="InterPro" id="IPR037379">
    <property type="entry name" value="WDR74/Nsa1"/>
</dbReference>
<dbReference type="SUPFAM" id="SSF50978">
    <property type="entry name" value="WD40 repeat-like"/>
    <property type="match status" value="1"/>
</dbReference>
<comment type="subunit">
    <text evidence="3">Component of the pre-66S ribosomal particle.</text>
</comment>